<comment type="caution">
    <text evidence="1">The sequence shown here is derived from an EMBL/GenBank/DDBJ whole genome shotgun (WGS) entry which is preliminary data.</text>
</comment>
<accession>A0ABS2JUW3</accession>
<sequence length="415" mass="45279">MQTPWFLDHLGLTTSADAAEIKRAYAARLKQVDQSTDIDGFMRLREAYAAATAWCRAANDGTAAGPATIPVAPPSTQLPPFSTAAVATEVPLPDPHAPVNVATRALQQLEQRLIDGEPPSLVFSEQLIGLQGEHLQVTAIFEAMLIDGLAAMRLPQRLALFGAACDQLGWNDVVHVQQMGARGGWVRAVQEEEIAWKRTAATTGCHDLFDRLGGAPKLDRTDLAPSHFTRDATLRWPDMQQLLKSYPHYLALRVERSALTAWEQAFAALPPRDKAMAESFSNLPSPAAYRQAAPPRTRTNHGGRVGAVVGIIGLFNLLSHAFNSESHPPIPPASVPAVTAPLVSRPSFTLPEHIAITPGNCERIEHAVHEPDWRPPLDPAQLHRLRDATLSCLRGGRWPHWRMADPQLAQLGIQT</sequence>
<reference evidence="1 2" key="1">
    <citation type="submission" date="2020-10" db="EMBL/GenBank/DDBJ databases">
        <title>Phylogeny of dyella-like bacteria.</title>
        <authorList>
            <person name="Fu J."/>
        </authorList>
    </citation>
    <scope>NUCLEOTIDE SEQUENCE [LARGE SCALE GENOMIC DNA]</scope>
    <source>
        <strain evidence="1 2">THG-B117</strain>
    </source>
</reference>
<keyword evidence="2" id="KW-1185">Reference proteome</keyword>
<name>A0ABS2JUW3_9GAMM</name>
<organism evidence="1 2">
    <name type="scientific">Dyella kyungheensis</name>
    <dbReference type="NCBI Taxonomy" id="1242174"/>
    <lineage>
        <taxon>Bacteria</taxon>
        <taxon>Pseudomonadati</taxon>
        <taxon>Pseudomonadota</taxon>
        <taxon>Gammaproteobacteria</taxon>
        <taxon>Lysobacterales</taxon>
        <taxon>Rhodanobacteraceae</taxon>
        <taxon>Dyella</taxon>
    </lineage>
</organism>
<protein>
    <submittedName>
        <fullName evidence="1">J domain-containing protein</fullName>
    </submittedName>
</protein>
<dbReference type="EMBL" id="JADIKC010000006">
    <property type="protein sequence ID" value="MBM7122278.1"/>
    <property type="molecule type" value="Genomic_DNA"/>
</dbReference>
<dbReference type="Proteomes" id="UP001430065">
    <property type="component" value="Unassembled WGS sequence"/>
</dbReference>
<evidence type="ECO:0000313" key="2">
    <source>
        <dbReference type="Proteomes" id="UP001430065"/>
    </source>
</evidence>
<gene>
    <name evidence="1" type="ORF">ISP20_14015</name>
</gene>
<evidence type="ECO:0000313" key="1">
    <source>
        <dbReference type="EMBL" id="MBM7122278.1"/>
    </source>
</evidence>
<dbReference type="RefSeq" id="WP_204636726.1">
    <property type="nucleotide sequence ID" value="NZ_JADIKC010000006.1"/>
</dbReference>
<proteinExistence type="predicted"/>